<accession>A0ABU8QK43</accession>
<dbReference type="SUPFAM" id="SSF102462">
    <property type="entry name" value="Peptidyl-tRNA hydrolase II"/>
    <property type="match status" value="1"/>
</dbReference>
<dbReference type="InterPro" id="IPR023476">
    <property type="entry name" value="Pep_tRNA_hydro_II_dom_sf"/>
</dbReference>
<dbReference type="InterPro" id="IPR018988">
    <property type="entry name" value="DUF2000"/>
</dbReference>
<dbReference type="EMBL" id="JBBGAZ010000012">
    <property type="protein sequence ID" value="MEJ5219802.1"/>
    <property type="molecule type" value="Genomic_DNA"/>
</dbReference>
<dbReference type="Pfam" id="PF09391">
    <property type="entry name" value="DUF2000"/>
    <property type="match status" value="1"/>
</dbReference>
<keyword evidence="2" id="KW-1185">Reference proteome</keyword>
<sequence>MTGSVLDPLRGDGDLRLAVIVNPCLPPGLLANTVATISVGIGARQPGLGRIDLADRTGLRISISADRPVPILQADPEQIRTLLTRATTQADLDIVVFPEFARQMNHFSEYEAAFPGRDLMQETLDGIGLCGPSKVVKSLTGSLKLLR</sequence>
<dbReference type="Proteomes" id="UP001368270">
    <property type="component" value="Unassembled WGS sequence"/>
</dbReference>
<proteinExistence type="predicted"/>
<evidence type="ECO:0000313" key="1">
    <source>
        <dbReference type="EMBL" id="MEJ5219802.1"/>
    </source>
</evidence>
<dbReference type="PIRSF" id="PIRSF033736">
    <property type="entry name" value="UCP033763"/>
    <property type="match status" value="1"/>
</dbReference>
<dbReference type="Gene3D" id="3.40.1490.10">
    <property type="entry name" value="Bit1"/>
    <property type="match status" value="1"/>
</dbReference>
<reference evidence="1 2" key="1">
    <citation type="submission" date="2024-03" db="EMBL/GenBank/DDBJ databases">
        <title>Cognatishimia coralii sp. nov., a marine bacterium isolated from coral surrounding seawater.</title>
        <authorList>
            <person name="Liu X."/>
            <person name="Liu S."/>
            <person name="Sun H."/>
            <person name="Zhang Y."/>
        </authorList>
    </citation>
    <scope>NUCLEOTIDE SEQUENCE [LARGE SCALE GENOMIC DNA]</scope>
    <source>
        <strain evidence="1 2">D5M38</strain>
    </source>
</reference>
<organism evidence="1 2">
    <name type="scientific">Cognatishimia coralii</name>
    <dbReference type="NCBI Taxonomy" id="3083254"/>
    <lineage>
        <taxon>Bacteria</taxon>
        <taxon>Pseudomonadati</taxon>
        <taxon>Pseudomonadota</taxon>
        <taxon>Alphaproteobacteria</taxon>
        <taxon>Rhodobacterales</taxon>
        <taxon>Paracoccaceae</taxon>
        <taxon>Cognatishimia</taxon>
    </lineage>
</organism>
<gene>
    <name evidence="1" type="ORF">WG622_16210</name>
</gene>
<name>A0ABU8QK43_9RHOB</name>
<dbReference type="InterPro" id="IPR017021">
    <property type="entry name" value="UCP033763"/>
</dbReference>
<dbReference type="RefSeq" id="WP_017468440.1">
    <property type="nucleotide sequence ID" value="NZ_JBBGAZ010000012.1"/>
</dbReference>
<evidence type="ECO:0000313" key="2">
    <source>
        <dbReference type="Proteomes" id="UP001368270"/>
    </source>
</evidence>
<protein>
    <submittedName>
        <fullName evidence="1">DUF2000 domain-containing protein</fullName>
    </submittedName>
</protein>
<comment type="caution">
    <text evidence="1">The sequence shown here is derived from an EMBL/GenBank/DDBJ whole genome shotgun (WGS) entry which is preliminary data.</text>
</comment>